<reference evidence="5 6" key="1">
    <citation type="submission" date="2016-10" db="EMBL/GenBank/DDBJ databases">
        <authorList>
            <person name="de Groot N.N."/>
        </authorList>
    </citation>
    <scope>NUCLEOTIDE SEQUENCE [LARGE SCALE GENOMIC DNA]</scope>
    <source>
        <strain evidence="5 6">DSM 46701</strain>
    </source>
</reference>
<protein>
    <submittedName>
        <fullName evidence="5">NADH-FMN oxidoreductase RutF, flavin reductase (DIM6/NTAB) family</fullName>
    </submittedName>
</protein>
<dbReference type="Gene3D" id="2.30.110.10">
    <property type="entry name" value="Electron Transport, Fmn-binding Protein, Chain A"/>
    <property type="match status" value="1"/>
</dbReference>
<dbReference type="InterPro" id="IPR012349">
    <property type="entry name" value="Split_barrel_FMN-bd"/>
</dbReference>
<keyword evidence="2" id="KW-0285">Flavoprotein</keyword>
<dbReference type="RefSeq" id="WP_089973366.1">
    <property type="nucleotide sequence ID" value="NZ_FOCQ01000031.1"/>
</dbReference>
<comment type="cofactor">
    <cofactor evidence="1">
        <name>FMN</name>
        <dbReference type="ChEBI" id="CHEBI:58210"/>
    </cofactor>
</comment>
<proteinExistence type="inferred from homology"/>
<organism evidence="5 6">
    <name type="scientific">Lihuaxuella thermophila</name>
    <dbReference type="NCBI Taxonomy" id="1173111"/>
    <lineage>
        <taxon>Bacteria</taxon>
        <taxon>Bacillati</taxon>
        <taxon>Bacillota</taxon>
        <taxon>Bacilli</taxon>
        <taxon>Bacillales</taxon>
        <taxon>Thermoactinomycetaceae</taxon>
        <taxon>Lihuaxuella</taxon>
    </lineage>
</organism>
<dbReference type="SUPFAM" id="SSF50475">
    <property type="entry name" value="FMN-binding split barrel"/>
    <property type="match status" value="1"/>
</dbReference>
<name>A0A1H8JMB0_9BACL</name>
<accession>A0A1H8JMB0</accession>
<evidence type="ECO:0000256" key="1">
    <source>
        <dbReference type="ARBA" id="ARBA00001917"/>
    </source>
</evidence>
<dbReference type="EMBL" id="FOCQ01000031">
    <property type="protein sequence ID" value="SEN81894.1"/>
    <property type="molecule type" value="Genomic_DNA"/>
</dbReference>
<feature type="domain" description="Flavin reductase like" evidence="4">
    <location>
        <begin position="20"/>
        <end position="194"/>
    </location>
</feature>
<dbReference type="PANTHER" id="PTHR43567:SF1">
    <property type="entry name" value="FLAVOREDOXIN"/>
    <property type="match status" value="1"/>
</dbReference>
<dbReference type="GO" id="GO:0016646">
    <property type="term" value="F:oxidoreductase activity, acting on the CH-NH group of donors, NAD or NADP as acceptor"/>
    <property type="evidence" value="ECO:0007669"/>
    <property type="project" value="UniProtKB-ARBA"/>
</dbReference>
<dbReference type="OrthoDB" id="9794638at2"/>
<dbReference type="AlphaFoldDB" id="A0A1H8JMB0"/>
<dbReference type="GO" id="GO:0010181">
    <property type="term" value="F:FMN binding"/>
    <property type="evidence" value="ECO:0007669"/>
    <property type="project" value="InterPro"/>
</dbReference>
<comment type="similarity">
    <text evidence="3">Belongs to the flavoredoxin family.</text>
</comment>
<evidence type="ECO:0000313" key="5">
    <source>
        <dbReference type="EMBL" id="SEN81894.1"/>
    </source>
</evidence>
<dbReference type="Pfam" id="PF01613">
    <property type="entry name" value="Flavin_Reduct"/>
    <property type="match status" value="1"/>
</dbReference>
<dbReference type="InterPro" id="IPR052174">
    <property type="entry name" value="Flavoredoxin"/>
</dbReference>
<dbReference type="STRING" id="1173111.SAMN05444955_1315"/>
<evidence type="ECO:0000313" key="6">
    <source>
        <dbReference type="Proteomes" id="UP000199695"/>
    </source>
</evidence>
<dbReference type="InterPro" id="IPR002563">
    <property type="entry name" value="Flavin_Rdtase-like_dom"/>
</dbReference>
<dbReference type="PANTHER" id="PTHR43567">
    <property type="entry name" value="FLAVOREDOXIN-RELATED-RELATED"/>
    <property type="match status" value="1"/>
</dbReference>
<evidence type="ECO:0000259" key="4">
    <source>
        <dbReference type="Pfam" id="PF01613"/>
    </source>
</evidence>
<gene>
    <name evidence="5" type="ORF">SAMN05444955_1315</name>
</gene>
<dbReference type="Proteomes" id="UP000199695">
    <property type="component" value="Unassembled WGS sequence"/>
</dbReference>
<evidence type="ECO:0000256" key="2">
    <source>
        <dbReference type="ARBA" id="ARBA00022630"/>
    </source>
</evidence>
<evidence type="ECO:0000256" key="3">
    <source>
        <dbReference type="ARBA" id="ARBA00038054"/>
    </source>
</evidence>
<keyword evidence="6" id="KW-1185">Reference proteome</keyword>
<sequence length="206" mass="23583">MKENTAEITSRIIHPNILYYGTPVLLLSTLNEDHSTNITPISSSWALGDCIVLGLGVESKAFENISQLGECVLNIPHPPLWQHVEKLAHYTGKNPVPEYKRKIGFQLEKDKFRASGLTPVPSQSVKPERIKECPIQIEARIQHIRIPEHTSFFSIVETQAVHVHVHENIILRDNYINPERWSPLIYNFRHYFALGKQLGKTFRAET</sequence>